<dbReference type="OrthoDB" id="3469466at2759"/>
<dbReference type="EMBL" id="JAPZBO010000001">
    <property type="protein sequence ID" value="KAJ5330717.1"/>
    <property type="molecule type" value="Genomic_DNA"/>
</dbReference>
<dbReference type="AlphaFoldDB" id="A0A9W9QBN6"/>
<evidence type="ECO:0000259" key="1">
    <source>
        <dbReference type="Pfam" id="PF20150"/>
    </source>
</evidence>
<sequence>MRDQAISPPSQPHLQIFNLLQAPTQKSNFTLFPFLPSEIRLLIWQHSLQSQRIVNVSLDTTKQVDPRHEYPDTGFIDYDRWHRAIFPAHQALSQLLRVNSEARQAALSFY</sequence>
<accession>A0A9W9QBN6</accession>
<comment type="caution">
    <text evidence="2">The sequence shown here is derived from an EMBL/GenBank/DDBJ whole genome shotgun (WGS) entry which is preliminary data.</text>
</comment>
<gene>
    <name evidence="2" type="ORF">N7476_000500</name>
</gene>
<name>A0A9W9QBN6_9EURO</name>
<reference evidence="2" key="1">
    <citation type="submission" date="2022-12" db="EMBL/GenBank/DDBJ databases">
        <authorList>
            <person name="Petersen C."/>
        </authorList>
    </citation>
    <scope>NUCLEOTIDE SEQUENCE</scope>
    <source>
        <strain evidence="2">IBT 21472</strain>
    </source>
</reference>
<feature type="domain" description="2EXR" evidence="1">
    <location>
        <begin position="29"/>
        <end position="109"/>
    </location>
</feature>
<organism evidence="2 3">
    <name type="scientific">Penicillium atrosanguineum</name>
    <dbReference type="NCBI Taxonomy" id="1132637"/>
    <lineage>
        <taxon>Eukaryota</taxon>
        <taxon>Fungi</taxon>
        <taxon>Dikarya</taxon>
        <taxon>Ascomycota</taxon>
        <taxon>Pezizomycotina</taxon>
        <taxon>Eurotiomycetes</taxon>
        <taxon>Eurotiomycetidae</taxon>
        <taxon>Eurotiales</taxon>
        <taxon>Aspergillaceae</taxon>
        <taxon>Penicillium</taxon>
    </lineage>
</organism>
<evidence type="ECO:0000313" key="3">
    <source>
        <dbReference type="Proteomes" id="UP001147746"/>
    </source>
</evidence>
<protein>
    <recommendedName>
        <fullName evidence="1">2EXR domain-containing protein</fullName>
    </recommendedName>
</protein>
<keyword evidence="3" id="KW-1185">Reference proteome</keyword>
<dbReference type="PANTHER" id="PTHR35910">
    <property type="entry name" value="2EXR DOMAIN-CONTAINING PROTEIN"/>
    <property type="match status" value="1"/>
</dbReference>
<evidence type="ECO:0000313" key="2">
    <source>
        <dbReference type="EMBL" id="KAJ5330717.1"/>
    </source>
</evidence>
<dbReference type="InterPro" id="IPR045518">
    <property type="entry name" value="2EXR"/>
</dbReference>
<dbReference type="Pfam" id="PF20150">
    <property type="entry name" value="2EXR"/>
    <property type="match status" value="1"/>
</dbReference>
<dbReference type="PANTHER" id="PTHR35910:SF6">
    <property type="entry name" value="2EXR DOMAIN-CONTAINING PROTEIN"/>
    <property type="match status" value="1"/>
</dbReference>
<proteinExistence type="predicted"/>
<reference evidence="2" key="2">
    <citation type="journal article" date="2023" name="IMA Fungus">
        <title>Comparative genomic study of the Penicillium genus elucidates a diverse pangenome and 15 lateral gene transfer events.</title>
        <authorList>
            <person name="Petersen C."/>
            <person name="Sorensen T."/>
            <person name="Nielsen M.R."/>
            <person name="Sondergaard T.E."/>
            <person name="Sorensen J.L."/>
            <person name="Fitzpatrick D.A."/>
            <person name="Frisvad J.C."/>
            <person name="Nielsen K.L."/>
        </authorList>
    </citation>
    <scope>NUCLEOTIDE SEQUENCE</scope>
    <source>
        <strain evidence="2">IBT 21472</strain>
    </source>
</reference>
<dbReference type="Proteomes" id="UP001147746">
    <property type="component" value="Unassembled WGS sequence"/>
</dbReference>